<evidence type="ECO:0000256" key="7">
    <source>
        <dbReference type="ARBA" id="ARBA00022984"/>
    </source>
</evidence>
<feature type="domain" description="Penicillin-binding protein transpeptidase" evidence="11">
    <location>
        <begin position="380"/>
        <end position="748"/>
    </location>
</feature>
<comment type="caution">
    <text evidence="13">The sequence shown here is derived from an EMBL/GenBank/DDBJ whole genome shotgun (WGS) entry which is preliminary data.</text>
</comment>
<dbReference type="InterPro" id="IPR005311">
    <property type="entry name" value="PBP_dimer"/>
</dbReference>
<keyword evidence="7" id="KW-0573">Peptidoglycan synthesis</keyword>
<dbReference type="Gene3D" id="3.40.710.10">
    <property type="entry name" value="DD-peptidase/beta-lactamase superfamily"/>
    <property type="match status" value="1"/>
</dbReference>
<protein>
    <submittedName>
        <fullName evidence="13">Peptidoglycan glycosyltransferase</fullName>
    </submittedName>
</protein>
<dbReference type="Pfam" id="PF03717">
    <property type="entry name" value="PBP_dimer"/>
    <property type="match status" value="1"/>
</dbReference>
<dbReference type="Pfam" id="PF00905">
    <property type="entry name" value="Transpeptidase"/>
    <property type="match status" value="1"/>
</dbReference>
<dbReference type="InterPro" id="IPR012338">
    <property type="entry name" value="Beta-lactam/transpept-like"/>
</dbReference>
<dbReference type="InterPro" id="IPR001460">
    <property type="entry name" value="PCN-bd_Tpept"/>
</dbReference>
<dbReference type="GO" id="GO:0071555">
    <property type="term" value="P:cell wall organization"/>
    <property type="evidence" value="ECO:0007669"/>
    <property type="project" value="UniProtKB-KW"/>
</dbReference>
<dbReference type="SUPFAM" id="SSF56601">
    <property type="entry name" value="beta-lactamase/transpeptidase-like"/>
    <property type="match status" value="1"/>
</dbReference>
<dbReference type="InterPro" id="IPR036138">
    <property type="entry name" value="PBP_dimer_sf"/>
</dbReference>
<evidence type="ECO:0000256" key="5">
    <source>
        <dbReference type="ARBA" id="ARBA00022692"/>
    </source>
</evidence>
<evidence type="ECO:0000256" key="1">
    <source>
        <dbReference type="ARBA" id="ARBA00004167"/>
    </source>
</evidence>
<dbReference type="GO" id="GO:0071972">
    <property type="term" value="F:peptidoglycan L,D-transpeptidase activity"/>
    <property type="evidence" value="ECO:0007669"/>
    <property type="project" value="TreeGrafter"/>
</dbReference>
<keyword evidence="6" id="KW-0133">Cell shape</keyword>
<feature type="domain" description="Penicillin-binding protein dimerisation" evidence="12">
    <location>
        <begin position="51"/>
        <end position="322"/>
    </location>
</feature>
<keyword evidence="4" id="KW-1003">Cell membrane</keyword>
<gene>
    <name evidence="13" type="ORF">EI684_12865</name>
</gene>
<dbReference type="GO" id="GO:0008658">
    <property type="term" value="F:penicillin binding"/>
    <property type="evidence" value="ECO:0007669"/>
    <property type="project" value="InterPro"/>
</dbReference>
<dbReference type="PANTHER" id="PTHR30627:SF2">
    <property type="entry name" value="PEPTIDOGLYCAN D,D-TRANSPEPTIDASE MRDA"/>
    <property type="match status" value="1"/>
</dbReference>
<dbReference type="EMBL" id="RSAS01000503">
    <property type="protein sequence ID" value="RRR70680.1"/>
    <property type="molecule type" value="Genomic_DNA"/>
</dbReference>
<comment type="similarity">
    <text evidence="3">Belongs to the transpeptidase family.</text>
</comment>
<evidence type="ECO:0000313" key="14">
    <source>
        <dbReference type="Proteomes" id="UP000280307"/>
    </source>
</evidence>
<dbReference type="GO" id="GO:0008360">
    <property type="term" value="P:regulation of cell shape"/>
    <property type="evidence" value="ECO:0007669"/>
    <property type="project" value="UniProtKB-KW"/>
</dbReference>
<dbReference type="Proteomes" id="UP000280307">
    <property type="component" value="Unassembled WGS sequence"/>
</dbReference>
<keyword evidence="10" id="KW-0961">Cell wall biogenesis/degradation</keyword>
<dbReference type="GO" id="GO:0009252">
    <property type="term" value="P:peptidoglycan biosynthetic process"/>
    <property type="evidence" value="ECO:0007669"/>
    <property type="project" value="UniProtKB-KW"/>
</dbReference>
<dbReference type="GO" id="GO:0016740">
    <property type="term" value="F:transferase activity"/>
    <property type="evidence" value="ECO:0007669"/>
    <property type="project" value="UniProtKB-KW"/>
</dbReference>
<evidence type="ECO:0000256" key="4">
    <source>
        <dbReference type="ARBA" id="ARBA00022475"/>
    </source>
</evidence>
<keyword evidence="13" id="KW-0808">Transferase</keyword>
<evidence type="ECO:0000256" key="3">
    <source>
        <dbReference type="ARBA" id="ARBA00007171"/>
    </source>
</evidence>
<organism evidence="13 14">
    <name type="scientific">Candidatus Viridilinea halotolerans</name>
    <dbReference type="NCBI Taxonomy" id="2491704"/>
    <lineage>
        <taxon>Bacteria</taxon>
        <taxon>Bacillati</taxon>
        <taxon>Chloroflexota</taxon>
        <taxon>Chloroflexia</taxon>
        <taxon>Chloroflexales</taxon>
        <taxon>Chloroflexineae</taxon>
        <taxon>Oscillochloridaceae</taxon>
        <taxon>Candidatus Viridilinea</taxon>
    </lineage>
</organism>
<evidence type="ECO:0000259" key="12">
    <source>
        <dbReference type="Pfam" id="PF03717"/>
    </source>
</evidence>
<sequence length="784" mass="84861">MASRLLTWRILLIIVVVIMSARLYQLQMVNSESNRFGIDPEATTRRNVMVGPRRGEIFAADGATLLAESVPIYSLAVVPGRLPDARQQPWERAEVFARLGHVTQLSATLTLTPTTVLVERPALRRMLQDLGPLPPLDGTAPLTLTIAPEYSLRALDLTRTYSDVLSFNSPLEAMVARERVRPYQPVLVAEAIGNDVAMAISENGNYLPGAQVIASYQRHYPQSAAVPSFSHMLGYIGRITECELHVANPASTWLTSMTEVIGQSGRCGLLRKPVDPASFGLPPYQVDDRIGKDGLEASYERELRGRIGLDTVFVDALNRPVSPLERVYPVENGHNLVLAIDVAFQAEVERLLRDWIAEGEARRLNAPEAYKRDYDPIVAGSAVVLDPRDGRILAVVSLPTFDNNVWVDPNRQADLMALLSPSDPEALAELLRLAPLTNRAISGQYPPGSTLKQFVGAAALQKGVIAADTQLRDPGLLRLIERGGALFELPNSTRNRDNGLINIADAMRLSSNVFFASIAGGNDQAINLDDRALRITGMQIEGLVEGLEWFHFGRSSGVDIAGEASGLLPTRTWKAAVKREAWTTGDTYNTAIGQGDLLVTPLQLAVAAGGIALDGTIYRPHVVARITDSNGATVRTIAPEVISRAPVDPVHLQAIRYGMRDSVINVPNRTAHPECAGLDLAGKTGTAEYGPLVVRPDGRLARQSHAWFVGFAPYDNPEIVVAVLIEGTGDLGDGSSTMAMPAVTQIMQAYFQVAPPADAPGNCPVLPVRSPVERVDVEEGGEEE</sequence>
<dbReference type="PANTHER" id="PTHR30627">
    <property type="entry name" value="PEPTIDOGLYCAN D,D-TRANSPEPTIDASE"/>
    <property type="match status" value="1"/>
</dbReference>
<dbReference type="AlphaFoldDB" id="A0A426TXX1"/>
<proteinExistence type="inferred from homology"/>
<dbReference type="SUPFAM" id="SSF56519">
    <property type="entry name" value="Penicillin binding protein dimerisation domain"/>
    <property type="match status" value="1"/>
</dbReference>
<keyword evidence="8" id="KW-1133">Transmembrane helix</keyword>
<reference evidence="13 14" key="1">
    <citation type="submission" date="2018-12" db="EMBL/GenBank/DDBJ databases">
        <title>Genome Sequence of Candidatus Viridilinea halotolerans isolated from saline sulfide-rich spring.</title>
        <authorList>
            <person name="Grouzdev D.S."/>
            <person name="Burganskaya E.I."/>
            <person name="Krutkina M.S."/>
            <person name="Sukhacheva M.V."/>
            <person name="Gorlenko V.M."/>
        </authorList>
    </citation>
    <scope>NUCLEOTIDE SEQUENCE [LARGE SCALE GENOMIC DNA]</scope>
    <source>
        <strain evidence="13">Chok-6</strain>
    </source>
</reference>
<keyword evidence="5" id="KW-0812">Transmembrane</keyword>
<dbReference type="InterPro" id="IPR050515">
    <property type="entry name" value="Beta-lactam/transpept"/>
</dbReference>
<dbReference type="GO" id="GO:0005886">
    <property type="term" value="C:plasma membrane"/>
    <property type="evidence" value="ECO:0007669"/>
    <property type="project" value="UniProtKB-SubCell"/>
</dbReference>
<evidence type="ECO:0000256" key="8">
    <source>
        <dbReference type="ARBA" id="ARBA00022989"/>
    </source>
</evidence>
<evidence type="ECO:0000313" key="13">
    <source>
        <dbReference type="EMBL" id="RRR70680.1"/>
    </source>
</evidence>
<name>A0A426TXX1_9CHLR</name>
<comment type="subcellular location">
    <subcellularLocation>
        <location evidence="2">Cell membrane</location>
    </subcellularLocation>
    <subcellularLocation>
        <location evidence="1">Membrane</location>
        <topology evidence="1">Single-pass membrane protein</topology>
    </subcellularLocation>
</comment>
<evidence type="ECO:0000259" key="11">
    <source>
        <dbReference type="Pfam" id="PF00905"/>
    </source>
</evidence>
<accession>A0A426TXX1</accession>
<keyword evidence="9" id="KW-0472">Membrane</keyword>
<evidence type="ECO:0000256" key="10">
    <source>
        <dbReference type="ARBA" id="ARBA00023316"/>
    </source>
</evidence>
<evidence type="ECO:0000256" key="2">
    <source>
        <dbReference type="ARBA" id="ARBA00004236"/>
    </source>
</evidence>
<evidence type="ECO:0000256" key="9">
    <source>
        <dbReference type="ARBA" id="ARBA00023136"/>
    </source>
</evidence>
<dbReference type="Gene3D" id="3.90.1310.10">
    <property type="entry name" value="Penicillin-binding protein 2a (Domain 2)"/>
    <property type="match status" value="1"/>
</dbReference>
<evidence type="ECO:0000256" key="6">
    <source>
        <dbReference type="ARBA" id="ARBA00022960"/>
    </source>
</evidence>